<evidence type="ECO:0000256" key="1">
    <source>
        <dbReference type="SAM" id="Phobius"/>
    </source>
</evidence>
<feature type="transmembrane region" description="Helical" evidence="1">
    <location>
        <begin position="83"/>
        <end position="103"/>
    </location>
</feature>
<keyword evidence="1" id="KW-1133">Transmembrane helix</keyword>
<proteinExistence type="predicted"/>
<keyword evidence="1" id="KW-0812">Transmembrane</keyword>
<dbReference type="RefSeq" id="WP_308702677.1">
    <property type="nucleotide sequence ID" value="NZ_AP027463.1"/>
</dbReference>
<feature type="transmembrane region" description="Helical" evidence="1">
    <location>
        <begin position="45"/>
        <end position="62"/>
    </location>
</feature>
<sequence length="140" mass="15437">MPISLGQALTSRNLISTLNGWFMGITTVLYLGLAFSVTWTRTTLLVVLASYLQWGLVHFAKCKRPQFIEKQLSLPLKSTLSNLAILSAVLMALGYATILLFTGRPSWRLLQQVILAALICGCLLGANLIVLKKLFQHPAH</sequence>
<accession>A0ABU1A7F8</accession>
<gene>
    <name evidence="2" type="ORF">RA086_04435</name>
</gene>
<dbReference type="Proteomes" id="UP001227831">
    <property type="component" value="Unassembled WGS sequence"/>
</dbReference>
<name>A0ABU1A7F8_9LACO</name>
<organism evidence="2 3">
    <name type="scientific">Lactiplantibacillus brownii</name>
    <dbReference type="NCBI Taxonomy" id="3069269"/>
    <lineage>
        <taxon>Bacteria</taxon>
        <taxon>Bacillati</taxon>
        <taxon>Bacillota</taxon>
        <taxon>Bacilli</taxon>
        <taxon>Lactobacillales</taxon>
        <taxon>Lactobacillaceae</taxon>
        <taxon>Lactiplantibacillus</taxon>
    </lineage>
</organism>
<keyword evidence="1" id="KW-0472">Membrane</keyword>
<evidence type="ECO:0000313" key="3">
    <source>
        <dbReference type="Proteomes" id="UP001227831"/>
    </source>
</evidence>
<evidence type="ECO:0008006" key="4">
    <source>
        <dbReference type="Google" id="ProtNLM"/>
    </source>
</evidence>
<evidence type="ECO:0000313" key="2">
    <source>
        <dbReference type="EMBL" id="MDQ7936889.1"/>
    </source>
</evidence>
<reference evidence="2 3" key="1">
    <citation type="journal article" date="2023" name="Int. J. Syst. Evol. Microbiol.">
        <title>Lactiplantibacillus brownii sp. nov., a novel psychrotolerant species isolated from sauerkraut.</title>
        <authorList>
            <person name="Heng Y.C."/>
            <person name="Silvaraju S."/>
            <person name="Lee J.K.Y."/>
            <person name="Kittelmann S."/>
        </authorList>
    </citation>
    <scope>NUCLEOTIDE SEQUENCE [LARGE SCALE GENOMIC DNA]</scope>
    <source>
        <strain evidence="2 3">WILCCON 0030</strain>
    </source>
</reference>
<comment type="caution">
    <text evidence="2">The sequence shown here is derived from an EMBL/GenBank/DDBJ whole genome shotgun (WGS) entry which is preliminary data.</text>
</comment>
<keyword evidence="3" id="KW-1185">Reference proteome</keyword>
<protein>
    <recommendedName>
        <fullName evidence="4">GtrA-like protein domain-containing protein</fullName>
    </recommendedName>
</protein>
<feature type="transmembrane region" description="Helical" evidence="1">
    <location>
        <begin position="109"/>
        <end position="131"/>
    </location>
</feature>
<feature type="transmembrane region" description="Helical" evidence="1">
    <location>
        <begin position="21"/>
        <end position="39"/>
    </location>
</feature>
<dbReference type="EMBL" id="JAVCWF010000001">
    <property type="protein sequence ID" value="MDQ7936889.1"/>
    <property type="molecule type" value="Genomic_DNA"/>
</dbReference>